<feature type="compositionally biased region" description="Low complexity" evidence="1">
    <location>
        <begin position="286"/>
        <end position="301"/>
    </location>
</feature>
<feature type="region of interest" description="Disordered" evidence="1">
    <location>
        <begin position="275"/>
        <end position="333"/>
    </location>
</feature>
<sequence length="1034" mass="109020">MEPVPPSAGTAHGRTRGTSASSSASSASTSRPDASRTAALIGVPLLAQHPNPRRTSSAGERRPTHASTAPLAGSAEAGPSSLLASGPLSAPLSTSHKGLLASPSASPASRVNAGTRRPRGTYASRTCLQCRQRKAKCKLPEEALRVPSSLEELPIHLRCARCAEHGFGCIVWDPEGRGKRKRGASSTSEAPTAAGAALPTAAALQPDPTILGMSAPRTTAMPQARAGPSSLDLAFAEPSFADTSEGAPQHRPHPASLRFYMGPHPVKPDVRQVAGGASGLQHQQRYRSSTSASSSRYPVSVDEGAEDRYQQASVSAPGHAAALASSRPQPGAELDLNAFLDGMTESAPYHPAGLPMPPAHEPPPSVPSIAMQAASSPAAAGCTSKPDTPLEALSRFLAHESACAVSPFRDTGPPASGANVLSLVSTELSARLETIAHAFILWHPHLPSLRTLRQQHAQSASVGTSLLLTSLYALALPELAPQPHGALQLVASLHALIRRDAALLYSDADASIEAVQALDLLSVHMPLALLPSLPRGPSRDAHAFQGTSLAELAGRLARKLGLPDEVDRTTASAPATHSRTDPRALLWCTLVSWRETLSANVELGNVRNATLKRLGPIDAAKGPLSVAWHSVQLEVEMSRLLLLGSISAYAAQTQGYAPSGSSAYAQDRLALKNYAEVDFQSDEVRDMQAQAVWSGVSRFNSLVHASLEGWLHFAPSAVVALPVLSTCSFLHYAARFAVSQRMRKPEAPTHENDPTEQASVLQTAARHVRACDGFVRRNEHGSAHDSIERGSIWSATADALDKAAATLTAWPFASGASTAQARSPAEGPSSDFRQELASVSPMAGYNALPSGPHASHMSGPSASASALSVSDALRFMRAGLNMRSGLNTRWHWQSGVPQAAFHSASATSWPEVWNLDNSTTHLGAGVMGTPLPLQQPHYPSSQTQQQQQHQAQLLQQAHRHHQQHAGGSHHSHSHGGGAAPDPSQELALTPDAQLAQQHMQQMQQQAVGVPPPYPHPHTPRNGVPPGDRWMPQRD</sequence>
<keyword evidence="4" id="KW-1185">Reference proteome</keyword>
<dbReference type="Gene3D" id="4.10.240.10">
    <property type="entry name" value="Zn(2)-C6 fungal-type DNA-binding domain"/>
    <property type="match status" value="1"/>
</dbReference>
<gene>
    <name evidence="3" type="ORF">FA09DRAFT_340617</name>
</gene>
<protein>
    <recommendedName>
        <fullName evidence="2">Zn(2)-C6 fungal-type domain-containing protein</fullName>
    </recommendedName>
</protein>
<dbReference type="AlphaFoldDB" id="A0A316Z386"/>
<proteinExistence type="predicted"/>
<feature type="compositionally biased region" description="Low complexity" evidence="1">
    <location>
        <begin position="934"/>
        <end position="956"/>
    </location>
</feature>
<organism evidence="3 4">
    <name type="scientific">Tilletiopsis washingtonensis</name>
    <dbReference type="NCBI Taxonomy" id="58919"/>
    <lineage>
        <taxon>Eukaryota</taxon>
        <taxon>Fungi</taxon>
        <taxon>Dikarya</taxon>
        <taxon>Basidiomycota</taxon>
        <taxon>Ustilaginomycotina</taxon>
        <taxon>Exobasidiomycetes</taxon>
        <taxon>Entylomatales</taxon>
        <taxon>Entylomatales incertae sedis</taxon>
        <taxon>Tilletiopsis</taxon>
    </lineage>
</organism>
<feature type="compositionally biased region" description="Basic residues" evidence="1">
    <location>
        <begin position="957"/>
        <end position="973"/>
    </location>
</feature>
<dbReference type="EMBL" id="KZ819301">
    <property type="protein sequence ID" value="PWN96049.1"/>
    <property type="molecule type" value="Genomic_DNA"/>
</dbReference>
<dbReference type="RefSeq" id="XP_025596328.1">
    <property type="nucleotide sequence ID" value="XM_025744336.1"/>
</dbReference>
<evidence type="ECO:0000259" key="2">
    <source>
        <dbReference type="PROSITE" id="PS50048"/>
    </source>
</evidence>
<dbReference type="GO" id="GO:0008270">
    <property type="term" value="F:zinc ion binding"/>
    <property type="evidence" value="ECO:0007669"/>
    <property type="project" value="InterPro"/>
</dbReference>
<dbReference type="Pfam" id="PF00172">
    <property type="entry name" value="Zn_clus"/>
    <property type="match status" value="1"/>
</dbReference>
<dbReference type="SMART" id="SM00066">
    <property type="entry name" value="GAL4"/>
    <property type="match status" value="1"/>
</dbReference>
<name>A0A316Z386_9BASI</name>
<dbReference type="CDD" id="cd00067">
    <property type="entry name" value="GAL4"/>
    <property type="match status" value="1"/>
</dbReference>
<dbReference type="OrthoDB" id="10324296at2759"/>
<dbReference type="InterPro" id="IPR036864">
    <property type="entry name" value="Zn2-C6_fun-type_DNA-bd_sf"/>
</dbReference>
<reference evidence="3 4" key="1">
    <citation type="journal article" date="2018" name="Mol. Biol. Evol.">
        <title>Broad Genomic Sampling Reveals a Smut Pathogenic Ancestry of the Fungal Clade Ustilaginomycotina.</title>
        <authorList>
            <person name="Kijpornyongpan T."/>
            <person name="Mondo S.J."/>
            <person name="Barry K."/>
            <person name="Sandor L."/>
            <person name="Lee J."/>
            <person name="Lipzen A."/>
            <person name="Pangilinan J."/>
            <person name="LaButti K."/>
            <person name="Hainaut M."/>
            <person name="Henrissat B."/>
            <person name="Grigoriev I.V."/>
            <person name="Spatafora J.W."/>
            <person name="Aime M.C."/>
        </authorList>
    </citation>
    <scope>NUCLEOTIDE SEQUENCE [LARGE SCALE GENOMIC DNA]</scope>
    <source>
        <strain evidence="3 4">MCA 4186</strain>
    </source>
</reference>
<accession>A0A316Z386</accession>
<evidence type="ECO:0000313" key="3">
    <source>
        <dbReference type="EMBL" id="PWN96049.1"/>
    </source>
</evidence>
<feature type="region of interest" description="Disordered" evidence="1">
    <location>
        <begin position="174"/>
        <end position="204"/>
    </location>
</feature>
<feature type="compositionally biased region" description="Low complexity" evidence="1">
    <location>
        <begin position="77"/>
        <end position="93"/>
    </location>
</feature>
<dbReference type="SUPFAM" id="SSF57701">
    <property type="entry name" value="Zn2/Cys6 DNA-binding domain"/>
    <property type="match status" value="1"/>
</dbReference>
<dbReference type="PROSITE" id="PS50048">
    <property type="entry name" value="ZN2_CY6_FUNGAL_2"/>
    <property type="match status" value="1"/>
</dbReference>
<dbReference type="GeneID" id="37271880"/>
<dbReference type="GO" id="GO:0000981">
    <property type="term" value="F:DNA-binding transcription factor activity, RNA polymerase II-specific"/>
    <property type="evidence" value="ECO:0007669"/>
    <property type="project" value="InterPro"/>
</dbReference>
<dbReference type="Proteomes" id="UP000245946">
    <property type="component" value="Unassembled WGS sequence"/>
</dbReference>
<feature type="compositionally biased region" description="Low complexity" evidence="1">
    <location>
        <begin position="992"/>
        <end position="1006"/>
    </location>
</feature>
<feature type="region of interest" description="Disordered" evidence="1">
    <location>
        <begin position="924"/>
        <end position="1034"/>
    </location>
</feature>
<evidence type="ECO:0000313" key="4">
    <source>
        <dbReference type="Proteomes" id="UP000245946"/>
    </source>
</evidence>
<evidence type="ECO:0000256" key="1">
    <source>
        <dbReference type="SAM" id="MobiDB-lite"/>
    </source>
</evidence>
<feature type="domain" description="Zn(2)-C6 fungal-type" evidence="2">
    <location>
        <begin position="126"/>
        <end position="171"/>
    </location>
</feature>
<feature type="region of interest" description="Disordered" evidence="1">
    <location>
        <begin position="1"/>
        <end position="120"/>
    </location>
</feature>
<dbReference type="InterPro" id="IPR001138">
    <property type="entry name" value="Zn2Cys6_DnaBD"/>
</dbReference>
<feature type="compositionally biased region" description="Low complexity" evidence="1">
    <location>
        <begin position="16"/>
        <end position="39"/>
    </location>
</feature>
<feature type="compositionally biased region" description="Low complexity" evidence="1">
    <location>
        <begin position="184"/>
        <end position="204"/>
    </location>
</feature>